<organism evidence="5">
    <name type="scientific">Angiostrongylus costaricensis</name>
    <name type="common">Nematode worm</name>
    <dbReference type="NCBI Taxonomy" id="334426"/>
    <lineage>
        <taxon>Eukaryota</taxon>
        <taxon>Metazoa</taxon>
        <taxon>Ecdysozoa</taxon>
        <taxon>Nematoda</taxon>
        <taxon>Chromadorea</taxon>
        <taxon>Rhabditida</taxon>
        <taxon>Rhabditina</taxon>
        <taxon>Rhabditomorpha</taxon>
        <taxon>Strongyloidea</taxon>
        <taxon>Metastrongylidae</taxon>
        <taxon>Angiostrongylus</taxon>
    </lineage>
</organism>
<feature type="compositionally biased region" description="Basic and acidic residues" evidence="1">
    <location>
        <begin position="537"/>
        <end position="556"/>
    </location>
</feature>
<sequence>MQKSTEEVDVDVEAPIEDRRDALGNELGLGVTDSAMEHDIIGEQNILEAAEAVELQYVDDNGVPVPEIAEEVIMEGEYVEEYLDPEHLHEDDMAESLVALSRSGEFCHKSGREYVVENMEIQFHQLDETRGSHQVAMIPFEEKARVDSAERADVAEMPELIQGDINEGDRCVDPNDIDEAGEVDIETYEEDHRDHRKSSVWLDNKGRVVDVVTNRGTTLIYPEMRQDIFGTSDLRSLSASQGRDGQDDRFCPSCKMTMKRSIYYHHGRLIRKYGRCDIFTPKRFPCGSPGCNERLGTLERLCEHMYQVHGAPTDIRRKIFENESQFESRGGNFRMSRGNKTIKEGIVQYFRCNRIFSIAKDKALRIVDDINAGTYEAVKDITQPMDPFGKETSTKPYLRTEEACTAFFRKTYLNDGTIEVRYCDYHLHGDERLRLPVAIRNRIYEMTKKKLPLPVIVMVLHKECNRFCMPGTALERRIMAVTPREVQLVAQSVQRRLDAAAKRKKAAEASGQLQTLNGGQQLEADNVREDHEAAENLLSRTDDNEHQNDDREHLEPADEIPEECAEGGEGVDFSTEGRGEGGELTELELRTLEEYERNRGVILTDFQSLKREENRKRLCRERVRARIYTLGRAMRNIQFSDFECDILVRSEQMLEAVVELWNARMEAGGKNGSVKPIQKHNTYSDITRGSSSEDSVEQKEIPTAPDSSSLSRSVPDTSQFTRTTSISGRKAGKSRARRSPRSERQIKEEPTILSVEAPTSQTAPAVTRLGRVIKRKKILDV</sequence>
<feature type="region of interest" description="Disordered" evidence="1">
    <location>
        <begin position="537"/>
        <end position="583"/>
    </location>
</feature>
<feature type="compositionally biased region" description="Acidic residues" evidence="1">
    <location>
        <begin position="557"/>
        <end position="566"/>
    </location>
</feature>
<reference evidence="5" key="1">
    <citation type="submission" date="2017-02" db="UniProtKB">
        <authorList>
            <consortium name="WormBaseParasite"/>
        </authorList>
    </citation>
    <scope>IDENTIFICATION</scope>
</reference>
<dbReference type="PANTHER" id="PTHR33936:SF15">
    <property type="entry name" value="C2H2-TYPE DOMAIN-CONTAINING PROTEIN"/>
    <property type="match status" value="1"/>
</dbReference>
<dbReference type="EMBL" id="UYYA01004621">
    <property type="protein sequence ID" value="VDM62730.1"/>
    <property type="molecule type" value="Genomic_DNA"/>
</dbReference>
<accession>A0A0R3PXT9</accession>
<dbReference type="OMA" id="EVRYCDY"/>
<dbReference type="Proteomes" id="UP000267027">
    <property type="component" value="Unassembled WGS sequence"/>
</dbReference>
<evidence type="ECO:0000313" key="3">
    <source>
        <dbReference type="EMBL" id="VDM62730.1"/>
    </source>
</evidence>
<evidence type="ECO:0000313" key="5">
    <source>
        <dbReference type="WBParaSite" id="ACOC_0001114401-mRNA-1"/>
    </source>
</evidence>
<dbReference type="PANTHER" id="PTHR33936">
    <property type="entry name" value="PROTEIN CBG17840"/>
    <property type="match status" value="1"/>
</dbReference>
<dbReference type="PROSITE" id="PS00028">
    <property type="entry name" value="ZINC_FINGER_C2H2_1"/>
    <property type="match status" value="1"/>
</dbReference>
<protein>
    <submittedName>
        <fullName evidence="5">C2H2-type domain-containing protein</fullName>
    </submittedName>
</protein>
<feature type="compositionally biased region" description="Basic and acidic residues" evidence="1">
    <location>
        <begin position="740"/>
        <end position="750"/>
    </location>
</feature>
<proteinExistence type="predicted"/>
<dbReference type="WBParaSite" id="ACOC_0001114401-mRNA-1">
    <property type="protein sequence ID" value="ACOC_0001114401-mRNA-1"/>
    <property type="gene ID" value="ACOC_0001114401"/>
</dbReference>
<dbReference type="STRING" id="334426.A0A0R3PXT9"/>
<dbReference type="AlphaFoldDB" id="A0A0R3PXT9"/>
<evidence type="ECO:0000313" key="4">
    <source>
        <dbReference type="Proteomes" id="UP000267027"/>
    </source>
</evidence>
<name>A0A0R3PXT9_ANGCS</name>
<feature type="compositionally biased region" description="Basic residues" evidence="1">
    <location>
        <begin position="730"/>
        <end position="739"/>
    </location>
</feature>
<evidence type="ECO:0000256" key="1">
    <source>
        <dbReference type="SAM" id="MobiDB-lite"/>
    </source>
</evidence>
<feature type="region of interest" description="Disordered" evidence="1">
    <location>
        <begin position="668"/>
        <end position="760"/>
    </location>
</feature>
<feature type="compositionally biased region" description="Polar residues" evidence="1">
    <location>
        <begin position="705"/>
        <end position="727"/>
    </location>
</feature>
<dbReference type="InterPro" id="IPR052797">
    <property type="entry name" value="RegFact_GeneExpr_CellDeath"/>
</dbReference>
<keyword evidence="4" id="KW-1185">Reference proteome</keyword>
<dbReference type="OrthoDB" id="5803649at2759"/>
<reference evidence="3 4" key="2">
    <citation type="submission" date="2018-11" db="EMBL/GenBank/DDBJ databases">
        <authorList>
            <consortium name="Pathogen Informatics"/>
        </authorList>
    </citation>
    <scope>NUCLEOTIDE SEQUENCE [LARGE SCALE GENOMIC DNA]</scope>
    <source>
        <strain evidence="3 4">Costa Rica</strain>
    </source>
</reference>
<feature type="domain" description="C2H2-type" evidence="2">
    <location>
        <begin position="286"/>
        <end position="309"/>
    </location>
</feature>
<dbReference type="InterPro" id="IPR013087">
    <property type="entry name" value="Znf_C2H2_type"/>
</dbReference>
<gene>
    <name evidence="3" type="ORF">ACOC_LOCUS11145</name>
</gene>
<evidence type="ECO:0000259" key="2">
    <source>
        <dbReference type="PROSITE" id="PS00028"/>
    </source>
</evidence>
<feature type="compositionally biased region" description="Polar residues" evidence="1">
    <location>
        <begin position="679"/>
        <end position="693"/>
    </location>
</feature>